<evidence type="ECO:0000256" key="3">
    <source>
        <dbReference type="ARBA" id="ARBA00022516"/>
    </source>
</evidence>
<keyword evidence="3 10" id="KW-0444">Lipid biosynthesis</keyword>
<sequence length="333" mass="36048">MRIAVDAMGGDFAPREVVAGSVRAARDMKDVTSLVLVGDEHAVRGELEGFKGLPDKLTVHHASEVVEMGEAPAGAVRRKKDSSISRAADLVKQGEADALFTAGNTGAAVAAASLKWRRLAGVDRPAIATVIPSRDRPFVLIDAGANTDCTPRMLYQFAVMGRIYSREILGRPDPRVGLVSIGEEEAKGNETTRTAHRILKDSPMNFVGNVESRDLYEGRVDVAVSDGFVGNVVLKTSESVAHFFARWIRDELSRNWLRKAGALLARGAFVTMKKRLSSDAYGGAPLLGVRNICIIGHGSSNARAVYNGIRVAQEAIRHEVNHLIEDELKEQPE</sequence>
<dbReference type="Pfam" id="PF02504">
    <property type="entry name" value="FA_synthesis"/>
    <property type="match status" value="1"/>
</dbReference>
<dbReference type="SUPFAM" id="SSF53659">
    <property type="entry name" value="Isocitrate/Isopropylmalate dehydrogenase-like"/>
    <property type="match status" value="1"/>
</dbReference>
<evidence type="ECO:0000256" key="9">
    <source>
        <dbReference type="ARBA" id="ARBA00046608"/>
    </source>
</evidence>
<keyword evidence="2 10" id="KW-0963">Cytoplasm</keyword>
<organism evidence="11 12">
    <name type="scientific">Kiritimatiella glycovorans</name>
    <dbReference type="NCBI Taxonomy" id="1307763"/>
    <lineage>
        <taxon>Bacteria</taxon>
        <taxon>Pseudomonadati</taxon>
        <taxon>Kiritimatiellota</taxon>
        <taxon>Kiritimatiellia</taxon>
        <taxon>Kiritimatiellales</taxon>
        <taxon>Kiritimatiellaceae</taxon>
        <taxon>Kiritimatiella</taxon>
    </lineage>
</organism>
<keyword evidence="4 10" id="KW-0808">Transferase</keyword>
<dbReference type="InterPro" id="IPR012281">
    <property type="entry name" value="Phospholipid_synth_PlsX-like"/>
</dbReference>
<dbReference type="GO" id="GO:0005737">
    <property type="term" value="C:cytoplasm"/>
    <property type="evidence" value="ECO:0007669"/>
    <property type="project" value="UniProtKB-SubCell"/>
</dbReference>
<dbReference type="PIRSF" id="PIRSF002465">
    <property type="entry name" value="Phsphlp_syn_PlsX"/>
    <property type="match status" value="1"/>
</dbReference>
<dbReference type="NCBIfam" id="TIGR00182">
    <property type="entry name" value="plsX"/>
    <property type="match status" value="1"/>
</dbReference>
<comment type="similarity">
    <text evidence="10">Belongs to the PlsX family.</text>
</comment>
<reference evidence="12" key="1">
    <citation type="submission" date="2015-02" db="EMBL/GenBank/DDBJ databases">
        <title>Description and complete genome sequence of the first cultured representative of the subdivision 5 of the Verrucomicrobia phylum.</title>
        <authorList>
            <person name="Spring S."/>
            <person name="Bunk B."/>
            <person name="Sproer C."/>
            <person name="Klenk H.-P."/>
        </authorList>
    </citation>
    <scope>NUCLEOTIDE SEQUENCE [LARGE SCALE GENOMIC DNA]</scope>
    <source>
        <strain evidence="12">L21-Fru-AB</strain>
    </source>
</reference>
<evidence type="ECO:0000256" key="4">
    <source>
        <dbReference type="ARBA" id="ARBA00022679"/>
    </source>
</evidence>
<dbReference type="OrthoDB" id="9806408at2"/>
<dbReference type="GO" id="GO:0008654">
    <property type="term" value="P:phospholipid biosynthetic process"/>
    <property type="evidence" value="ECO:0007669"/>
    <property type="project" value="UniProtKB-KW"/>
</dbReference>
<evidence type="ECO:0000313" key="12">
    <source>
        <dbReference type="Proteomes" id="UP000035268"/>
    </source>
</evidence>
<dbReference type="RefSeq" id="WP_052880944.1">
    <property type="nucleotide sequence ID" value="NZ_CP010904.1"/>
</dbReference>
<keyword evidence="6 10" id="KW-0594">Phospholipid biosynthesis</keyword>
<comment type="subcellular location">
    <subcellularLocation>
        <location evidence="10">Cytoplasm</location>
    </subcellularLocation>
    <text evidence="10">Associated with the membrane possibly through PlsY.</text>
</comment>
<protein>
    <recommendedName>
        <fullName evidence="8 10">Phosphate acyltransferase</fullName>
        <ecNumber evidence="8 10">2.3.1.274</ecNumber>
    </recommendedName>
    <alternativeName>
        <fullName evidence="10">Acyl-ACP phosphotransacylase</fullName>
    </alternativeName>
    <alternativeName>
        <fullName evidence="10">Acyl-[acyl-carrier-protein]--phosphate acyltransferase</fullName>
    </alternativeName>
    <alternativeName>
        <fullName evidence="10">Phosphate-acyl-ACP acyltransferase</fullName>
    </alternativeName>
</protein>
<evidence type="ECO:0000313" key="11">
    <source>
        <dbReference type="EMBL" id="AKJ63518.1"/>
    </source>
</evidence>
<dbReference type="GO" id="GO:0043811">
    <property type="term" value="F:phosphate:acyl-[acyl carrier protein] acyltransferase activity"/>
    <property type="evidence" value="ECO:0007669"/>
    <property type="project" value="UniProtKB-UniRule"/>
</dbReference>
<keyword evidence="7 10" id="KW-1208">Phospholipid metabolism</keyword>
<comment type="function">
    <text evidence="10">Catalyzes the reversible formation of acyl-phosphate (acyl-PO(4)) from acyl-[acyl-carrier-protein] (acyl-ACP). This enzyme utilizes acyl-ACP as fatty acyl donor, but not acyl-CoA.</text>
</comment>
<dbReference type="PANTHER" id="PTHR30100:SF1">
    <property type="entry name" value="PHOSPHATE ACYLTRANSFERASE"/>
    <property type="match status" value="1"/>
</dbReference>
<evidence type="ECO:0000256" key="8">
    <source>
        <dbReference type="ARBA" id="ARBA00024069"/>
    </source>
</evidence>
<name>A0A0G3EB50_9BACT</name>
<dbReference type="HAMAP" id="MF_00019">
    <property type="entry name" value="PlsX"/>
    <property type="match status" value="1"/>
</dbReference>
<comment type="catalytic activity">
    <reaction evidence="1 10">
        <text>a fatty acyl-[ACP] + phosphate = an acyl phosphate + holo-[ACP]</text>
        <dbReference type="Rhea" id="RHEA:42292"/>
        <dbReference type="Rhea" id="RHEA-COMP:9685"/>
        <dbReference type="Rhea" id="RHEA-COMP:14125"/>
        <dbReference type="ChEBI" id="CHEBI:43474"/>
        <dbReference type="ChEBI" id="CHEBI:59918"/>
        <dbReference type="ChEBI" id="CHEBI:64479"/>
        <dbReference type="ChEBI" id="CHEBI:138651"/>
        <dbReference type="EC" id="2.3.1.274"/>
    </reaction>
</comment>
<comment type="subunit">
    <text evidence="9 10">Homodimer. Probably interacts with PlsY.</text>
</comment>
<dbReference type="AlphaFoldDB" id="A0A0G3EB50"/>
<dbReference type="Proteomes" id="UP000035268">
    <property type="component" value="Chromosome"/>
</dbReference>
<evidence type="ECO:0000256" key="7">
    <source>
        <dbReference type="ARBA" id="ARBA00023264"/>
    </source>
</evidence>
<keyword evidence="5 10" id="KW-0443">Lipid metabolism</keyword>
<evidence type="ECO:0000256" key="6">
    <source>
        <dbReference type="ARBA" id="ARBA00023209"/>
    </source>
</evidence>
<evidence type="ECO:0000256" key="1">
    <source>
        <dbReference type="ARBA" id="ARBA00001232"/>
    </source>
</evidence>
<dbReference type="UniPathway" id="UPA00085"/>
<keyword evidence="12" id="KW-1185">Reference proteome</keyword>
<evidence type="ECO:0000256" key="10">
    <source>
        <dbReference type="HAMAP-Rule" id="MF_00019"/>
    </source>
</evidence>
<comment type="pathway">
    <text evidence="10">Lipid metabolism; phospholipid metabolism.</text>
</comment>
<gene>
    <name evidence="10 11" type="primary">plsX</name>
    <name evidence="11" type="ORF">L21SP4_00235</name>
</gene>
<evidence type="ECO:0000256" key="2">
    <source>
        <dbReference type="ARBA" id="ARBA00022490"/>
    </source>
</evidence>
<dbReference type="PANTHER" id="PTHR30100">
    <property type="entry name" value="FATTY ACID/PHOSPHOLIPID SYNTHESIS PROTEIN PLSX"/>
    <property type="match status" value="1"/>
</dbReference>
<dbReference type="InterPro" id="IPR003664">
    <property type="entry name" value="FA_synthesis"/>
</dbReference>
<keyword evidence="11" id="KW-0012">Acyltransferase</keyword>
<dbReference type="PATRIC" id="fig|1609981.3.peg.247"/>
<dbReference type="STRING" id="1307763.L21SP4_00235"/>
<evidence type="ECO:0000256" key="5">
    <source>
        <dbReference type="ARBA" id="ARBA00023098"/>
    </source>
</evidence>
<dbReference type="EMBL" id="CP010904">
    <property type="protein sequence ID" value="AKJ63518.1"/>
    <property type="molecule type" value="Genomic_DNA"/>
</dbReference>
<dbReference type="EC" id="2.3.1.274" evidence="8 10"/>
<dbReference type="Gene3D" id="3.40.718.10">
    <property type="entry name" value="Isopropylmalate Dehydrogenase"/>
    <property type="match status" value="1"/>
</dbReference>
<reference evidence="11 12" key="2">
    <citation type="journal article" date="2016" name="ISME J.">
        <title>Characterization of the first cultured representative of Verrucomicrobia subdivision 5 indicates the proposal of a novel phylum.</title>
        <authorList>
            <person name="Spring S."/>
            <person name="Bunk B."/>
            <person name="Sproer C."/>
            <person name="Schumann P."/>
            <person name="Rohde M."/>
            <person name="Tindall B.J."/>
            <person name="Klenk H.P."/>
        </authorList>
    </citation>
    <scope>NUCLEOTIDE SEQUENCE [LARGE SCALE GENOMIC DNA]</scope>
    <source>
        <strain evidence="11 12">L21-Fru-AB</strain>
    </source>
</reference>
<proteinExistence type="inferred from homology"/>
<dbReference type="GO" id="GO:0006633">
    <property type="term" value="P:fatty acid biosynthetic process"/>
    <property type="evidence" value="ECO:0007669"/>
    <property type="project" value="UniProtKB-UniRule"/>
</dbReference>
<accession>A0A0G3EB50</accession>
<dbReference type="KEGG" id="vbl:L21SP4_00235"/>